<dbReference type="PRINTS" id="PR00420">
    <property type="entry name" value="RNGMNOXGNASE"/>
</dbReference>
<evidence type="ECO:0000313" key="5">
    <source>
        <dbReference type="EMBL" id="AFD18251.1"/>
    </source>
</evidence>
<gene>
    <name evidence="5" type="primary">L4</name>
</gene>
<sequence length="430" mass="47733">MPQLKVLINGGGIAGNAIAFWLTKLGHDVTVLERFPALRTTGLQLDLRGHGIEVLKRMGLDDAMKAKVIKEDGAQFVDTNGKVVAYFPAVDTSKGGVQAFTSEYEIMRGDICRVFYAATKDRATYKFGTSVESFEDLGDSIKVQLTDHTVDHYDLLIGADGVTSSIRKMMLGPGVPDKFIQFQNLYASYFTIPAPIKPDEKYMANIFIAPGSKLLMTRRDNPERLQVYMGGKAPGARLENARRGDTAEEKLGIEEFMQGCGWRTSEMIDELRKADDFYLERLGMVKLDSWHRGRVALVGEAAWCSSVLTGMGTTSCLVGAYCLAGEIAKHCGRGDQGEAKDDPMMVQKNLANALAGYEEKFMPFMHQVQDGLSAKTGTRTYMPSSQWGVTILNWVIKIIALLRLNMAGDWVIREAVRNWKLPDYPELLKE</sequence>
<evidence type="ECO:0000259" key="4">
    <source>
        <dbReference type="Pfam" id="PF01494"/>
    </source>
</evidence>
<protein>
    <submittedName>
        <fullName evidence="5">L4</fullName>
    </submittedName>
</protein>
<dbReference type="AlphaFoldDB" id="H9BFB8"/>
<keyword evidence="1" id="KW-0285">Flavoprotein</keyword>
<evidence type="ECO:0000256" key="1">
    <source>
        <dbReference type="ARBA" id="ARBA00022630"/>
    </source>
</evidence>
<dbReference type="Pfam" id="PF01494">
    <property type="entry name" value="FAD_binding_3"/>
    <property type="match status" value="1"/>
</dbReference>
<keyword evidence="3" id="KW-0560">Oxidoreductase</keyword>
<proteinExistence type="predicted"/>
<dbReference type="GO" id="GO:0016491">
    <property type="term" value="F:oxidoreductase activity"/>
    <property type="evidence" value="ECO:0007669"/>
    <property type="project" value="UniProtKB-KW"/>
</dbReference>
<dbReference type="InterPro" id="IPR051704">
    <property type="entry name" value="FAD_aromatic-hydroxylase"/>
</dbReference>
<evidence type="ECO:0000256" key="3">
    <source>
        <dbReference type="ARBA" id="ARBA00023002"/>
    </source>
</evidence>
<dbReference type="InterPro" id="IPR036188">
    <property type="entry name" value="FAD/NAD-bd_sf"/>
</dbReference>
<accession>H9BFB8</accession>
<reference evidence="5" key="1">
    <citation type="submission" date="2011-11" db="EMBL/GenBank/DDBJ databases">
        <title>Fungal Tropolone Biosynthesis.</title>
        <authorList>
            <person name="Cox R.J."/>
            <person name="Harley K."/>
            <person name="Davison J."/>
        </authorList>
    </citation>
    <scope>NUCLEOTIDE SEQUENCE</scope>
    <source>
        <strain evidence="5">IMI 354451</strain>
    </source>
</reference>
<dbReference type="PANTHER" id="PTHR46865">
    <property type="entry name" value="OXIDOREDUCTASE-RELATED"/>
    <property type="match status" value="1"/>
</dbReference>
<keyword evidence="2" id="KW-0274">FAD</keyword>
<name>H9BFB8_SARSR</name>
<feature type="domain" description="FAD-binding" evidence="4">
    <location>
        <begin position="4"/>
        <end position="331"/>
    </location>
</feature>
<dbReference type="PANTHER" id="PTHR46865:SF7">
    <property type="entry name" value="MONOOXYGENASE, PUTATIVE (AFU_ORTHOLOGUE AFUA_8G07040)-RELATED"/>
    <property type="match status" value="1"/>
</dbReference>
<dbReference type="SUPFAM" id="SSF51905">
    <property type="entry name" value="FAD/NAD(P)-binding domain"/>
    <property type="match status" value="1"/>
</dbReference>
<dbReference type="SMR" id="H9BFB8"/>
<dbReference type="GO" id="GO:0071949">
    <property type="term" value="F:FAD binding"/>
    <property type="evidence" value="ECO:0007669"/>
    <property type="project" value="InterPro"/>
</dbReference>
<dbReference type="InterPro" id="IPR002938">
    <property type="entry name" value="FAD-bd"/>
</dbReference>
<dbReference type="EMBL" id="JQ012797">
    <property type="protein sequence ID" value="AFD18251.1"/>
    <property type="molecule type" value="Genomic_DNA"/>
</dbReference>
<evidence type="ECO:0000256" key="2">
    <source>
        <dbReference type="ARBA" id="ARBA00022827"/>
    </source>
</evidence>
<organism evidence="5">
    <name type="scientific">Sarocladium strictum</name>
    <name type="common">Black bundle disease fungus</name>
    <name type="synonym">Acremonium strictum</name>
    <dbReference type="NCBI Taxonomy" id="5046"/>
    <lineage>
        <taxon>Eukaryota</taxon>
        <taxon>Fungi</taxon>
        <taxon>Dikarya</taxon>
        <taxon>Ascomycota</taxon>
        <taxon>Pezizomycotina</taxon>
        <taxon>Sordariomycetes</taxon>
        <taxon>Hypocreomycetidae</taxon>
        <taxon>Hypocreales</taxon>
        <taxon>Sarocladiaceae</taxon>
        <taxon>Sarocladium</taxon>
    </lineage>
</organism>
<dbReference type="Gene3D" id="3.50.50.60">
    <property type="entry name" value="FAD/NAD(P)-binding domain"/>
    <property type="match status" value="1"/>
</dbReference>